<evidence type="ECO:0000256" key="1">
    <source>
        <dbReference type="ARBA" id="ARBA00022460"/>
    </source>
</evidence>
<evidence type="ECO:0008006" key="6">
    <source>
        <dbReference type="Google" id="ProtNLM"/>
    </source>
</evidence>
<sequence>MSGAMKMAQAFSVVVILTLVVLSAHAAPAGEKADSQLKIVSETNNHAVDEFDWSYQLSDGREVRSNAYKKLLADGREILVINGQYSFVAPDGIKYTVSYYADENGYHPTITVGNNQLVPELPALGIDPKVLASLIG</sequence>
<feature type="chain" id="PRO_5045709637" description="Larval cuticle protein" evidence="3">
    <location>
        <begin position="27"/>
        <end position="136"/>
    </location>
</feature>
<reference evidence="5" key="1">
    <citation type="journal article" date="2015" name="Proc. Natl. Acad. Sci. U.S.A.">
        <title>Genome sequence of the Asian Tiger mosquito, Aedes albopictus, reveals insights into its biology, genetics, and evolution.</title>
        <authorList>
            <person name="Chen X.G."/>
            <person name="Jiang X."/>
            <person name="Gu J."/>
            <person name="Xu M."/>
            <person name="Wu Y."/>
            <person name="Deng Y."/>
            <person name="Zhang C."/>
            <person name="Bonizzoni M."/>
            <person name="Dermauw W."/>
            <person name="Vontas J."/>
            <person name="Armbruster P."/>
            <person name="Huang X."/>
            <person name="Yang Y."/>
            <person name="Zhang H."/>
            <person name="He W."/>
            <person name="Peng H."/>
            <person name="Liu Y."/>
            <person name="Wu K."/>
            <person name="Chen J."/>
            <person name="Lirakis M."/>
            <person name="Topalis P."/>
            <person name="Van Leeuwen T."/>
            <person name="Hall A.B."/>
            <person name="Jiang X."/>
            <person name="Thorpe C."/>
            <person name="Mueller R.L."/>
            <person name="Sun C."/>
            <person name="Waterhouse R.M."/>
            <person name="Yan G."/>
            <person name="Tu Z.J."/>
            <person name="Fang X."/>
            <person name="James A.A."/>
        </authorList>
    </citation>
    <scope>NUCLEOTIDE SEQUENCE [LARGE SCALE GENOMIC DNA]</scope>
    <source>
        <strain evidence="5">Foshan</strain>
    </source>
</reference>
<dbReference type="PRINTS" id="PR00947">
    <property type="entry name" value="CUTICLE"/>
</dbReference>
<evidence type="ECO:0000256" key="2">
    <source>
        <dbReference type="PROSITE-ProRule" id="PRU00497"/>
    </source>
</evidence>
<name>A0ABM1YVH2_AEDAL</name>
<dbReference type="InterPro" id="IPR050468">
    <property type="entry name" value="Cuticle_Struct_Prot"/>
</dbReference>
<protein>
    <recommendedName>
        <fullName evidence="6">Larval cuticle protein</fullName>
    </recommendedName>
</protein>
<dbReference type="PANTHER" id="PTHR10380">
    <property type="entry name" value="CUTICLE PROTEIN"/>
    <property type="match status" value="1"/>
</dbReference>
<dbReference type="PROSITE" id="PS00233">
    <property type="entry name" value="CHIT_BIND_RR_1"/>
    <property type="match status" value="1"/>
</dbReference>
<reference evidence="4" key="2">
    <citation type="submission" date="2025-05" db="UniProtKB">
        <authorList>
            <consortium name="EnsemblMetazoa"/>
        </authorList>
    </citation>
    <scope>IDENTIFICATION</scope>
    <source>
        <strain evidence="4">Foshan</strain>
    </source>
</reference>
<dbReference type="RefSeq" id="XP_029714836.1">
    <property type="nucleotide sequence ID" value="XM_029858976.2"/>
</dbReference>
<dbReference type="Proteomes" id="UP000069940">
    <property type="component" value="Unassembled WGS sequence"/>
</dbReference>
<dbReference type="PANTHER" id="PTHR10380:SF192">
    <property type="entry name" value="GEO02312P1"/>
    <property type="match status" value="1"/>
</dbReference>
<dbReference type="EnsemblMetazoa" id="AALFPA23_012502.R17925">
    <property type="protein sequence ID" value="AALFPA23_012502.P17925"/>
    <property type="gene ID" value="AALFPA23_012502"/>
</dbReference>
<feature type="signal peptide" evidence="3">
    <location>
        <begin position="1"/>
        <end position="26"/>
    </location>
</feature>
<evidence type="ECO:0000256" key="3">
    <source>
        <dbReference type="SAM" id="SignalP"/>
    </source>
</evidence>
<keyword evidence="1 2" id="KW-0193">Cuticle</keyword>
<keyword evidence="3" id="KW-0732">Signal</keyword>
<dbReference type="GeneID" id="109622387"/>
<evidence type="ECO:0000313" key="5">
    <source>
        <dbReference type="Proteomes" id="UP000069940"/>
    </source>
</evidence>
<dbReference type="InterPro" id="IPR000618">
    <property type="entry name" value="Insect_cuticle"/>
</dbReference>
<accession>A0ABM1YVH2</accession>
<dbReference type="PROSITE" id="PS51155">
    <property type="entry name" value="CHIT_BIND_RR_2"/>
    <property type="match status" value="1"/>
</dbReference>
<dbReference type="Pfam" id="PF00379">
    <property type="entry name" value="Chitin_bind_4"/>
    <property type="match status" value="1"/>
</dbReference>
<proteinExistence type="predicted"/>
<organism evidence="4 5">
    <name type="scientific">Aedes albopictus</name>
    <name type="common">Asian tiger mosquito</name>
    <name type="synonym">Stegomyia albopicta</name>
    <dbReference type="NCBI Taxonomy" id="7160"/>
    <lineage>
        <taxon>Eukaryota</taxon>
        <taxon>Metazoa</taxon>
        <taxon>Ecdysozoa</taxon>
        <taxon>Arthropoda</taxon>
        <taxon>Hexapoda</taxon>
        <taxon>Insecta</taxon>
        <taxon>Pterygota</taxon>
        <taxon>Neoptera</taxon>
        <taxon>Endopterygota</taxon>
        <taxon>Diptera</taxon>
        <taxon>Nematocera</taxon>
        <taxon>Culicoidea</taxon>
        <taxon>Culicidae</taxon>
        <taxon>Culicinae</taxon>
        <taxon>Aedini</taxon>
        <taxon>Aedes</taxon>
        <taxon>Stegomyia</taxon>
    </lineage>
</organism>
<evidence type="ECO:0000313" key="4">
    <source>
        <dbReference type="EnsemblMetazoa" id="AALFPA23_012502.P17925"/>
    </source>
</evidence>
<keyword evidence="5" id="KW-1185">Reference proteome</keyword>
<dbReference type="InterPro" id="IPR031311">
    <property type="entry name" value="CHIT_BIND_RR_consensus"/>
</dbReference>